<dbReference type="EMBL" id="LAZR01001491">
    <property type="protein sequence ID" value="KKN43755.1"/>
    <property type="molecule type" value="Genomic_DNA"/>
</dbReference>
<dbReference type="InterPro" id="IPR013216">
    <property type="entry name" value="Methyltransf_11"/>
</dbReference>
<organism evidence="2">
    <name type="scientific">marine sediment metagenome</name>
    <dbReference type="NCBI Taxonomy" id="412755"/>
    <lineage>
        <taxon>unclassified sequences</taxon>
        <taxon>metagenomes</taxon>
        <taxon>ecological metagenomes</taxon>
    </lineage>
</organism>
<dbReference type="Gene3D" id="3.40.50.150">
    <property type="entry name" value="Vaccinia Virus protein VP39"/>
    <property type="match status" value="1"/>
</dbReference>
<dbReference type="PANTHER" id="PTHR43861:SF6">
    <property type="entry name" value="METHYLTRANSFERASE TYPE 11"/>
    <property type="match status" value="1"/>
</dbReference>
<evidence type="ECO:0000313" key="2">
    <source>
        <dbReference type="EMBL" id="KKN43755.1"/>
    </source>
</evidence>
<accession>A0A0F9QI41</accession>
<comment type="caution">
    <text evidence="2">The sequence shown here is derived from an EMBL/GenBank/DDBJ whole genome shotgun (WGS) entry which is preliminary data.</text>
</comment>
<gene>
    <name evidence="2" type="ORF">LCGC14_0700030</name>
</gene>
<proteinExistence type="predicted"/>
<reference evidence="2" key="1">
    <citation type="journal article" date="2015" name="Nature">
        <title>Complex archaea that bridge the gap between prokaryotes and eukaryotes.</title>
        <authorList>
            <person name="Spang A."/>
            <person name="Saw J.H."/>
            <person name="Jorgensen S.L."/>
            <person name="Zaremba-Niedzwiedzka K."/>
            <person name="Martijn J."/>
            <person name="Lind A.E."/>
            <person name="van Eijk R."/>
            <person name="Schleper C."/>
            <person name="Guy L."/>
            <person name="Ettema T.J."/>
        </authorList>
    </citation>
    <scope>NUCLEOTIDE SEQUENCE</scope>
</reference>
<feature type="domain" description="Methyltransferase type 11" evidence="1">
    <location>
        <begin position="66"/>
        <end position="163"/>
    </location>
</feature>
<name>A0A0F9QI41_9ZZZZ</name>
<dbReference type="AlphaFoldDB" id="A0A0F9QI41"/>
<protein>
    <recommendedName>
        <fullName evidence="1">Methyltransferase type 11 domain-containing protein</fullName>
    </recommendedName>
</protein>
<dbReference type="SUPFAM" id="SSF53335">
    <property type="entry name" value="S-adenosyl-L-methionine-dependent methyltransferases"/>
    <property type="match status" value="1"/>
</dbReference>
<dbReference type="Pfam" id="PF08241">
    <property type="entry name" value="Methyltransf_11"/>
    <property type="match status" value="1"/>
</dbReference>
<dbReference type="GO" id="GO:0008757">
    <property type="term" value="F:S-adenosylmethionine-dependent methyltransferase activity"/>
    <property type="evidence" value="ECO:0007669"/>
    <property type="project" value="InterPro"/>
</dbReference>
<dbReference type="CDD" id="cd02440">
    <property type="entry name" value="AdoMet_MTases"/>
    <property type="match status" value="1"/>
</dbReference>
<evidence type="ECO:0000259" key="1">
    <source>
        <dbReference type="Pfam" id="PF08241"/>
    </source>
</evidence>
<dbReference type="InterPro" id="IPR029063">
    <property type="entry name" value="SAM-dependent_MTases_sf"/>
</dbReference>
<sequence length="295" mass="34646">MKFNEIEYSGKLCSKIKKYYASYADEIGYQEFSDQYLKAQLENKLAKYVFEEVTSFSSQTNKMKILDIGSGLGGTVAEFRRNGIDCFGVEPNRIAIKITKDRLFEEKLGDQGVLCQGVGESLPFHSKSFDLVCSITVIEHVKNLEEYLREAYRVLKPDGEIFIIAPNYFSFWEGHYRLYTPPYIMYLSKGFFKLYSKLFARNPKYTNRLNFKINPVYLKKLFRETDFKNIKDISLNRMKKLFNYPEELVDNTMREKIEKMRSNLFLRFIIKTVINIIGVTKVYHPIVLIAQKLEE</sequence>
<dbReference type="PANTHER" id="PTHR43861">
    <property type="entry name" value="TRANS-ACONITATE 2-METHYLTRANSFERASE-RELATED"/>
    <property type="match status" value="1"/>
</dbReference>